<evidence type="ECO:0000313" key="2">
    <source>
        <dbReference type="Proteomes" id="UP000823749"/>
    </source>
</evidence>
<reference evidence="1 2" key="1">
    <citation type="submission" date="2020-08" db="EMBL/GenBank/DDBJ databases">
        <title>Plant Genome Project.</title>
        <authorList>
            <person name="Zhang R.-G."/>
        </authorList>
    </citation>
    <scope>NUCLEOTIDE SEQUENCE [LARGE SCALE GENOMIC DNA]</scope>
    <source>
        <strain evidence="1">WSP0</strain>
        <tissue evidence="1">Leaf</tissue>
    </source>
</reference>
<organism evidence="1 2">
    <name type="scientific">Rhododendron griersonianum</name>
    <dbReference type="NCBI Taxonomy" id="479676"/>
    <lineage>
        <taxon>Eukaryota</taxon>
        <taxon>Viridiplantae</taxon>
        <taxon>Streptophyta</taxon>
        <taxon>Embryophyta</taxon>
        <taxon>Tracheophyta</taxon>
        <taxon>Spermatophyta</taxon>
        <taxon>Magnoliopsida</taxon>
        <taxon>eudicotyledons</taxon>
        <taxon>Gunneridae</taxon>
        <taxon>Pentapetalae</taxon>
        <taxon>asterids</taxon>
        <taxon>Ericales</taxon>
        <taxon>Ericaceae</taxon>
        <taxon>Ericoideae</taxon>
        <taxon>Rhodoreae</taxon>
        <taxon>Rhododendron</taxon>
    </lineage>
</organism>
<accession>A0AAV6JUK2</accession>
<dbReference type="EMBL" id="JACTNZ010000006">
    <property type="protein sequence ID" value="KAG5543827.1"/>
    <property type="molecule type" value="Genomic_DNA"/>
</dbReference>
<name>A0AAV6JUK2_9ERIC</name>
<keyword evidence="2" id="KW-1185">Reference proteome</keyword>
<protein>
    <submittedName>
        <fullName evidence="1">Uncharacterized protein</fullName>
    </submittedName>
</protein>
<dbReference type="AlphaFoldDB" id="A0AAV6JUK2"/>
<proteinExistence type="predicted"/>
<comment type="caution">
    <text evidence="1">The sequence shown here is derived from an EMBL/GenBank/DDBJ whole genome shotgun (WGS) entry which is preliminary data.</text>
</comment>
<dbReference type="Proteomes" id="UP000823749">
    <property type="component" value="Chromosome 6"/>
</dbReference>
<evidence type="ECO:0000313" key="1">
    <source>
        <dbReference type="EMBL" id="KAG5543827.1"/>
    </source>
</evidence>
<gene>
    <name evidence="1" type="ORF">RHGRI_016546</name>
</gene>
<sequence>MSSAALDLATNSHEVLIAQLQVKFKLASLLLHSLRYHFGEGDHIQIFNILVLSVVYKKIEQRKELVFRPTLPLMDIKTVSLEYEFDNRKELGKSMNSKSTPFKGSARFSNSKAGKLVDAVIYRCKDEKTAEILMEKLEKLQDLDLSPFLRPRFLQQNESSCHVVGGKVDGDRCSLEDWCKKNYLSFWRRYPSDSANCVSLGEPSTKLFCKILNGLNAYHEKGIAHGNLKYGIMISKENRVILYNENSTVEGNVGGISSDLEDFLSIVREAVAIVHEAWMLNGLTVLPPPSFEAFVELYRDLLLYQQDMSGIRDVDPSRYNHLELLSDVCDLALRNVSCSTRLDLYCLVPVTSEKLYVKTDQDMLKMFDSKIWRFEFFIRNNPFFLDITGSYLMFNKILDYRDYNNANFHICVRLLNGATDMKHWYSQLTHPELKKVGRRNVNVFHTPYGLPQFLIDIYGHGKRRGNKIDNGTITLNLRDGLPKLLPRLFLEFVREIDQDPRGSEFMCGRLVFGWFGFSFSGNEIGDGRLVVGMTWRFGFAVLGCPVDYKTVFISAALSRSHGGEGHNSSPDNFDDVFNNLDDITDVDWSELSGSTDEEDEV</sequence>